<dbReference type="EMBL" id="LGRX02005516">
    <property type="protein sequence ID" value="KAK3278318.1"/>
    <property type="molecule type" value="Genomic_DNA"/>
</dbReference>
<organism evidence="4 5">
    <name type="scientific">Cymbomonas tetramitiformis</name>
    <dbReference type="NCBI Taxonomy" id="36881"/>
    <lineage>
        <taxon>Eukaryota</taxon>
        <taxon>Viridiplantae</taxon>
        <taxon>Chlorophyta</taxon>
        <taxon>Pyramimonadophyceae</taxon>
        <taxon>Pyramimonadales</taxon>
        <taxon>Pyramimonadaceae</taxon>
        <taxon>Cymbomonas</taxon>
    </lineage>
</organism>
<feature type="compositionally biased region" description="Basic and acidic residues" evidence="3">
    <location>
        <begin position="309"/>
        <end position="318"/>
    </location>
</feature>
<dbReference type="PANTHER" id="PTHR31088">
    <property type="entry name" value="MEMBRANE-ASSOCIATED PROTEIN VIPP1, CHLOROPLASTIC"/>
    <property type="match status" value="1"/>
</dbReference>
<name>A0AAE0GI07_9CHLO</name>
<dbReference type="AlphaFoldDB" id="A0AAE0GI07"/>
<evidence type="ECO:0000313" key="5">
    <source>
        <dbReference type="Proteomes" id="UP001190700"/>
    </source>
</evidence>
<evidence type="ECO:0000256" key="3">
    <source>
        <dbReference type="SAM" id="MobiDB-lite"/>
    </source>
</evidence>
<feature type="region of interest" description="Disordered" evidence="3">
    <location>
        <begin position="282"/>
        <end position="318"/>
    </location>
</feature>
<gene>
    <name evidence="4" type="ORF">CYMTET_13736</name>
</gene>
<evidence type="ECO:0000256" key="1">
    <source>
        <dbReference type="ARBA" id="ARBA00043985"/>
    </source>
</evidence>
<dbReference type="Proteomes" id="UP001190700">
    <property type="component" value="Unassembled WGS sequence"/>
</dbReference>
<reference evidence="4 5" key="1">
    <citation type="journal article" date="2015" name="Genome Biol. Evol.">
        <title>Comparative Genomics of a Bacterivorous Green Alga Reveals Evolutionary Causalities and Consequences of Phago-Mixotrophic Mode of Nutrition.</title>
        <authorList>
            <person name="Burns J.A."/>
            <person name="Paasch A."/>
            <person name="Narechania A."/>
            <person name="Kim E."/>
        </authorList>
    </citation>
    <scope>NUCLEOTIDE SEQUENCE [LARGE SCALE GENOMIC DNA]</scope>
    <source>
        <strain evidence="4 5">PLY_AMNH</strain>
    </source>
</reference>
<keyword evidence="2" id="KW-0175">Coiled coil</keyword>
<sequence>MAATNFAACQVTPLKNVSAAQKCKASAVRSEVFGSSNSKSVFGEVACFRANSQPLSSSRTYALNVESNLFGRIGRVAKSYANSIVSSAEDPEKMLDQTVNEMQEDLVKMRQASAQVMASQKQLEAKYNQAQSTADDWYRRAQLALQKGDEELAKEALKRKKSFQENADGLKSQFAAQKAATDKLIGNTRLLEQKLSEAKSKKDTLKARAASAKTAQQVTDMVGGISTSSAMAAFDKMEEKVMQMEAEADASMAISSGDTLAAEFALLEADTVDDELAKMKKQLKGDVDESKKEIPSAKPVSDSIEAELEELRRKAREQ</sequence>
<evidence type="ECO:0000313" key="4">
    <source>
        <dbReference type="EMBL" id="KAK3278318.1"/>
    </source>
</evidence>
<dbReference type="PANTHER" id="PTHR31088:SF6">
    <property type="entry name" value="PHAGE SHOCK PROTEIN A"/>
    <property type="match status" value="1"/>
</dbReference>
<keyword evidence="5" id="KW-1185">Reference proteome</keyword>
<dbReference type="Pfam" id="PF04012">
    <property type="entry name" value="PspA_IM30"/>
    <property type="match status" value="1"/>
</dbReference>
<protein>
    <submittedName>
        <fullName evidence="4">Uncharacterized protein</fullName>
    </submittedName>
</protein>
<feature type="coiled-coil region" evidence="2">
    <location>
        <begin position="120"/>
        <end position="215"/>
    </location>
</feature>
<comment type="similarity">
    <text evidence="1">Belongs to the PspA/Vipp/IM30 family.</text>
</comment>
<comment type="caution">
    <text evidence="4">The sequence shown here is derived from an EMBL/GenBank/DDBJ whole genome shotgun (WGS) entry which is preliminary data.</text>
</comment>
<evidence type="ECO:0000256" key="2">
    <source>
        <dbReference type="SAM" id="Coils"/>
    </source>
</evidence>
<accession>A0AAE0GI07</accession>
<proteinExistence type="inferred from homology"/>
<dbReference type="InterPro" id="IPR007157">
    <property type="entry name" value="PspA_VIPP1"/>
</dbReference>
<feature type="compositionally biased region" description="Basic and acidic residues" evidence="3">
    <location>
        <begin position="282"/>
        <end position="295"/>
    </location>
</feature>